<dbReference type="AlphaFoldDB" id="A0A9K3CUM5"/>
<feature type="non-terminal residue" evidence="2">
    <location>
        <position position="1"/>
    </location>
</feature>
<comment type="caution">
    <text evidence="2">The sequence shown here is derived from an EMBL/GenBank/DDBJ whole genome shotgun (WGS) entry which is preliminary data.</text>
</comment>
<dbReference type="EMBL" id="BDIP01001125">
    <property type="protein sequence ID" value="GIQ83643.1"/>
    <property type="molecule type" value="Genomic_DNA"/>
</dbReference>
<feature type="region of interest" description="Disordered" evidence="1">
    <location>
        <begin position="123"/>
        <end position="182"/>
    </location>
</feature>
<gene>
    <name evidence="2" type="ORF">KIPB_004994</name>
</gene>
<dbReference type="Proteomes" id="UP000265618">
    <property type="component" value="Unassembled WGS sequence"/>
</dbReference>
<feature type="compositionally biased region" description="Acidic residues" evidence="1">
    <location>
        <begin position="163"/>
        <end position="174"/>
    </location>
</feature>
<accession>A0A9K3CUM5</accession>
<evidence type="ECO:0000313" key="3">
    <source>
        <dbReference type="Proteomes" id="UP000265618"/>
    </source>
</evidence>
<feature type="compositionally biased region" description="Acidic residues" evidence="1">
    <location>
        <begin position="130"/>
        <end position="153"/>
    </location>
</feature>
<name>A0A9K3CUM5_9EUKA</name>
<keyword evidence="3" id="KW-1185">Reference proteome</keyword>
<sequence length="182" mass="19788">MCAGDDPIGAFERAHLCALCPVSPFLDLHKRDYPISRSGQACSAQLFRMARGLVLSKHRRSQDALAAAEGEGDKEREAEEFDPDHPMLGGGPNGSLSVSVLSELFGLSSAIVTNLLMHYPREAADVPKEEEGEALPIETEDETAPDTIPPEEVELLRQQEEQNAQEEEVSEDMDTALSPSLS</sequence>
<protein>
    <submittedName>
        <fullName evidence="2">Uncharacterized protein</fullName>
    </submittedName>
</protein>
<evidence type="ECO:0000313" key="2">
    <source>
        <dbReference type="EMBL" id="GIQ83643.1"/>
    </source>
</evidence>
<organism evidence="2 3">
    <name type="scientific">Kipferlia bialata</name>
    <dbReference type="NCBI Taxonomy" id="797122"/>
    <lineage>
        <taxon>Eukaryota</taxon>
        <taxon>Metamonada</taxon>
        <taxon>Carpediemonas-like organisms</taxon>
        <taxon>Kipferlia</taxon>
    </lineage>
</organism>
<feature type="region of interest" description="Disordered" evidence="1">
    <location>
        <begin position="64"/>
        <end position="93"/>
    </location>
</feature>
<reference evidence="2 3" key="1">
    <citation type="journal article" date="2018" name="PLoS ONE">
        <title>The draft genome of Kipferlia bialata reveals reductive genome evolution in fornicate parasites.</title>
        <authorList>
            <person name="Tanifuji G."/>
            <person name="Takabayashi S."/>
            <person name="Kume K."/>
            <person name="Takagi M."/>
            <person name="Nakayama T."/>
            <person name="Kamikawa R."/>
            <person name="Inagaki Y."/>
            <person name="Hashimoto T."/>
        </authorList>
    </citation>
    <scope>NUCLEOTIDE SEQUENCE [LARGE SCALE GENOMIC DNA]</scope>
    <source>
        <strain evidence="2">NY0173</strain>
    </source>
</reference>
<evidence type="ECO:0000256" key="1">
    <source>
        <dbReference type="SAM" id="MobiDB-lite"/>
    </source>
</evidence>
<proteinExistence type="predicted"/>